<name>A0ABP0J8G0_9DINO</name>
<dbReference type="EMBL" id="CAXAMN010004703">
    <property type="protein sequence ID" value="CAK9010693.1"/>
    <property type="molecule type" value="Genomic_DNA"/>
</dbReference>
<dbReference type="Proteomes" id="UP001642484">
    <property type="component" value="Unassembled WGS sequence"/>
</dbReference>
<reference evidence="1 2" key="1">
    <citation type="submission" date="2024-02" db="EMBL/GenBank/DDBJ databases">
        <authorList>
            <person name="Chen Y."/>
            <person name="Shah S."/>
            <person name="Dougan E. K."/>
            <person name="Thang M."/>
            <person name="Chan C."/>
        </authorList>
    </citation>
    <scope>NUCLEOTIDE SEQUENCE [LARGE SCALE GENOMIC DNA]</scope>
</reference>
<proteinExistence type="predicted"/>
<comment type="caution">
    <text evidence="1">The sequence shown here is derived from an EMBL/GenBank/DDBJ whole genome shotgun (WGS) entry which is preliminary data.</text>
</comment>
<keyword evidence="2" id="KW-1185">Reference proteome</keyword>
<organism evidence="1 2">
    <name type="scientific">Durusdinium trenchii</name>
    <dbReference type="NCBI Taxonomy" id="1381693"/>
    <lineage>
        <taxon>Eukaryota</taxon>
        <taxon>Sar</taxon>
        <taxon>Alveolata</taxon>
        <taxon>Dinophyceae</taxon>
        <taxon>Suessiales</taxon>
        <taxon>Symbiodiniaceae</taxon>
        <taxon>Durusdinium</taxon>
    </lineage>
</organism>
<protein>
    <submittedName>
        <fullName evidence="1">Uncharacterized protein</fullName>
    </submittedName>
</protein>
<accession>A0ABP0J8G0</accession>
<sequence length="222" mass="25413">MEVFSPFRIAAAICRLGMTTAGSFDLLSDCDLLSTAGRQEVLKTLMSKRPLMLMCSPPCTMYSELMRLWNAKKMNPQVKALREKDAYLMVCFSMELCRLQDDAGRFYCYEHPYKAASWKLDIAQQMAMRSSTQFLDWDQCRVGLCAPGSTPDEHPIRKRTKFMTNSHHIQSIFQGLQCECQVEHFHVQGSYNGVSVSKHCQIYPPDFCMKVAEATKLHVEEL</sequence>
<gene>
    <name evidence="1" type="ORF">CCMP2556_LOCUS10173</name>
</gene>
<evidence type="ECO:0000313" key="1">
    <source>
        <dbReference type="EMBL" id="CAK9010693.1"/>
    </source>
</evidence>
<evidence type="ECO:0000313" key="2">
    <source>
        <dbReference type="Proteomes" id="UP001642484"/>
    </source>
</evidence>